<keyword evidence="6" id="KW-1185">Reference proteome</keyword>
<dbReference type="InterPro" id="IPR001356">
    <property type="entry name" value="HD"/>
</dbReference>
<feature type="compositionally biased region" description="Polar residues" evidence="3">
    <location>
        <begin position="281"/>
        <end position="290"/>
    </location>
</feature>
<organism evidence="5 6">
    <name type="scientific">Coccomyxa viridis</name>
    <dbReference type="NCBI Taxonomy" id="1274662"/>
    <lineage>
        <taxon>Eukaryota</taxon>
        <taxon>Viridiplantae</taxon>
        <taxon>Chlorophyta</taxon>
        <taxon>core chlorophytes</taxon>
        <taxon>Trebouxiophyceae</taxon>
        <taxon>Trebouxiophyceae incertae sedis</taxon>
        <taxon>Coccomyxaceae</taxon>
        <taxon>Coccomyxa</taxon>
    </lineage>
</organism>
<reference evidence="5 6" key="1">
    <citation type="submission" date="2023-10" db="EMBL/GenBank/DDBJ databases">
        <authorList>
            <person name="Maclean D."/>
            <person name="Macfadyen A."/>
        </authorList>
    </citation>
    <scope>NUCLEOTIDE SEQUENCE [LARGE SCALE GENOMIC DNA]</scope>
</reference>
<dbReference type="Gene3D" id="1.10.10.60">
    <property type="entry name" value="Homeodomain-like"/>
    <property type="match status" value="1"/>
</dbReference>
<keyword evidence="1 2" id="KW-0539">Nucleus</keyword>
<feature type="region of interest" description="Disordered" evidence="3">
    <location>
        <begin position="432"/>
        <end position="524"/>
    </location>
</feature>
<dbReference type="InterPro" id="IPR009057">
    <property type="entry name" value="Homeodomain-like_sf"/>
</dbReference>
<feature type="region of interest" description="Disordered" evidence="3">
    <location>
        <begin position="46"/>
        <end position="65"/>
    </location>
</feature>
<feature type="region of interest" description="Disordered" evidence="3">
    <location>
        <begin position="708"/>
        <end position="769"/>
    </location>
</feature>
<dbReference type="EMBL" id="CAUYUE010000009">
    <property type="protein sequence ID" value="CAK0783729.1"/>
    <property type="molecule type" value="Genomic_DNA"/>
</dbReference>
<proteinExistence type="predicted"/>
<feature type="compositionally biased region" description="Pro residues" evidence="3">
    <location>
        <begin position="720"/>
        <end position="732"/>
    </location>
</feature>
<evidence type="ECO:0000313" key="5">
    <source>
        <dbReference type="EMBL" id="CAK0783729.1"/>
    </source>
</evidence>
<evidence type="ECO:0000256" key="3">
    <source>
        <dbReference type="SAM" id="MobiDB-lite"/>
    </source>
</evidence>
<dbReference type="PROSITE" id="PS50071">
    <property type="entry name" value="HOMEOBOX_2"/>
    <property type="match status" value="1"/>
</dbReference>
<keyword evidence="1 2" id="KW-0371">Homeobox</keyword>
<dbReference type="Proteomes" id="UP001314263">
    <property type="component" value="Unassembled WGS sequence"/>
</dbReference>
<comment type="caution">
    <text evidence="5">The sequence shown here is derived from an EMBL/GenBank/DDBJ whole genome shotgun (WGS) entry which is preliminary data.</text>
</comment>
<keyword evidence="1 2" id="KW-0238">DNA-binding</keyword>
<dbReference type="CDD" id="cd00086">
    <property type="entry name" value="homeodomain"/>
    <property type="match status" value="1"/>
</dbReference>
<feature type="domain" description="Homeobox" evidence="4">
    <location>
        <begin position="1"/>
        <end position="51"/>
    </location>
</feature>
<name>A0AAV1I9I7_9CHLO</name>
<dbReference type="GO" id="GO:0003677">
    <property type="term" value="F:DNA binding"/>
    <property type="evidence" value="ECO:0007669"/>
    <property type="project" value="UniProtKB-UniRule"/>
</dbReference>
<gene>
    <name evidence="5" type="ORF">CVIRNUC_006928</name>
</gene>
<feature type="region of interest" description="Disordered" evidence="3">
    <location>
        <begin position="233"/>
        <end position="309"/>
    </location>
</feature>
<evidence type="ECO:0000259" key="4">
    <source>
        <dbReference type="PROSITE" id="PS50071"/>
    </source>
</evidence>
<protein>
    <recommendedName>
        <fullName evidence="4">Homeobox domain-containing protein</fullName>
    </recommendedName>
</protein>
<dbReference type="SUPFAM" id="SSF46689">
    <property type="entry name" value="Homeodomain-like"/>
    <property type="match status" value="1"/>
</dbReference>
<feature type="region of interest" description="Disordered" evidence="3">
    <location>
        <begin position="74"/>
        <end position="198"/>
    </location>
</feature>
<dbReference type="AlphaFoldDB" id="A0AAV1I9I7"/>
<feature type="compositionally biased region" description="Basic and acidic residues" evidence="3">
    <location>
        <begin position="121"/>
        <end position="133"/>
    </location>
</feature>
<evidence type="ECO:0000313" key="6">
    <source>
        <dbReference type="Proteomes" id="UP001314263"/>
    </source>
</evidence>
<dbReference type="Pfam" id="PF00046">
    <property type="entry name" value="Homeodomain"/>
    <property type="match status" value="1"/>
</dbReference>
<evidence type="ECO:0000256" key="2">
    <source>
        <dbReference type="RuleBase" id="RU000682"/>
    </source>
</evidence>
<evidence type="ECO:0000256" key="1">
    <source>
        <dbReference type="PROSITE-ProRule" id="PRU00108"/>
    </source>
</evidence>
<comment type="subcellular location">
    <subcellularLocation>
        <location evidence="1 2">Nucleus</location>
    </subcellularLocation>
</comment>
<accession>A0AAV1I9I7</accession>
<sequence length="769" mass="83413">MEDAQSILEEVYRAAPVPEEYMKYQLHLSTGMEVPQIELWFQNRRTTDGSSGAPAEGHPDWPTVQRPTVQITSGAERLPSHSGQRRPGRPDLAQPPKALEARSNSGNGRLARRPSQGAVEQHAKVSEHSEGHDGGGSSMQPFPFPGLPPGAEAGSAQREALREGQLAGLPPLDWLSDANPHLEGGRRADNLGGHAARQSSTGLIETSIGDPAELLSQPNAPFLLNFLSSHRDSKDGAGGASDNGGFKAPAAPGEQQGLRHQRSSGSDQEPLRTANRPPTTPGSLRQSQSPRHALQHHHSLGQQQAPPPRQWLNHHAEASAPMLDCSDILPPDSSSPEWQGQMLTAMGGSMPVTASSRPWRQNWGHLGSQAFPDHEMVYSMSMNSSMESSRDAFSMRNSEASQQMDEIEHRQLLERGTVSLPALRDFRQELRKGAAWQPDSMRASGAGDLASWRRPGAAASEEPPAFIPSPNRVNSQEQIAPPADSSLGNRISKAAPAEDPPAVQGDLATAGRRPSKLPRSISDISETHSLQAYASLKDHGSATDANLLTEDAAPAGCEAAEAVSEARFVEGDLESVVGLIGLQTITSEQEYDGSRKLFLFEQLTHLDSLDIDTSASHPAKRRRVRHQHFWRNSDKLPPDHRLYVTSADIKQALEESEPVRGRRQITSAERTNMWSVCLTSKGVLNYLNRRISPVGVRLFRASQRQFKGGLEGMPASDKPLLPPMLAPRPKPLQSPAAASAAAEDSRADDDSPAAGTRKRRSRLRRESSQ</sequence>
<feature type="DNA-binding region" description="Homeobox" evidence="1">
    <location>
        <begin position="3"/>
        <end position="52"/>
    </location>
</feature>
<dbReference type="GO" id="GO:0005634">
    <property type="term" value="C:nucleus"/>
    <property type="evidence" value="ECO:0007669"/>
    <property type="project" value="UniProtKB-SubCell"/>
</dbReference>